<keyword evidence="2 5" id="KW-0812">Transmembrane</keyword>
<reference evidence="8" key="1">
    <citation type="submission" date="2017-06" db="EMBL/GenBank/DDBJ databases">
        <title>Genome analysis of Fimbriiglobus ruber SP5, the first member of the order Planctomycetales with confirmed chitinolytic capability.</title>
        <authorList>
            <person name="Ravin N.V."/>
            <person name="Rakitin A.L."/>
            <person name="Ivanova A.A."/>
            <person name="Beletsky A.V."/>
            <person name="Kulichevskaya I.S."/>
            <person name="Mardanov A.V."/>
            <person name="Dedysh S.N."/>
        </authorList>
    </citation>
    <scope>NUCLEOTIDE SEQUENCE [LARGE SCALE GENOMIC DNA]</scope>
    <source>
        <strain evidence="8">SP5</strain>
    </source>
</reference>
<dbReference type="Proteomes" id="UP000214646">
    <property type="component" value="Unassembled WGS sequence"/>
</dbReference>
<organism evidence="7 8">
    <name type="scientific">Fimbriiglobus ruber</name>
    <dbReference type="NCBI Taxonomy" id="1908690"/>
    <lineage>
        <taxon>Bacteria</taxon>
        <taxon>Pseudomonadati</taxon>
        <taxon>Planctomycetota</taxon>
        <taxon>Planctomycetia</taxon>
        <taxon>Gemmatales</taxon>
        <taxon>Gemmataceae</taxon>
        <taxon>Fimbriiglobus</taxon>
    </lineage>
</organism>
<feature type="transmembrane region" description="Helical" evidence="5">
    <location>
        <begin position="360"/>
        <end position="384"/>
    </location>
</feature>
<evidence type="ECO:0000256" key="2">
    <source>
        <dbReference type="ARBA" id="ARBA00022692"/>
    </source>
</evidence>
<dbReference type="EMBL" id="NIDE01000003">
    <property type="protein sequence ID" value="OWK44399.1"/>
    <property type="molecule type" value="Genomic_DNA"/>
</dbReference>
<keyword evidence="4 5" id="KW-0472">Membrane</keyword>
<evidence type="ECO:0000313" key="7">
    <source>
        <dbReference type="EMBL" id="OWK44399.1"/>
    </source>
</evidence>
<gene>
    <name evidence="7" type="ORF">FRUB_02331</name>
</gene>
<evidence type="ECO:0000256" key="3">
    <source>
        <dbReference type="ARBA" id="ARBA00022989"/>
    </source>
</evidence>
<feature type="domain" description="Major facilitator superfamily (MFS) profile" evidence="6">
    <location>
        <begin position="16"/>
        <end position="544"/>
    </location>
</feature>
<feature type="transmembrane region" description="Helical" evidence="5">
    <location>
        <begin position="296"/>
        <end position="312"/>
    </location>
</feature>
<feature type="transmembrane region" description="Helical" evidence="5">
    <location>
        <begin position="12"/>
        <end position="29"/>
    </location>
</feature>
<feature type="transmembrane region" description="Helical" evidence="5">
    <location>
        <begin position="455"/>
        <end position="479"/>
    </location>
</feature>
<dbReference type="InterPro" id="IPR011701">
    <property type="entry name" value="MFS"/>
</dbReference>
<dbReference type="PANTHER" id="PTHR11662">
    <property type="entry name" value="SOLUTE CARRIER FAMILY 17"/>
    <property type="match status" value="1"/>
</dbReference>
<evidence type="ECO:0000313" key="8">
    <source>
        <dbReference type="Proteomes" id="UP000214646"/>
    </source>
</evidence>
<evidence type="ECO:0000256" key="4">
    <source>
        <dbReference type="ARBA" id="ARBA00023136"/>
    </source>
</evidence>
<feature type="transmembrane region" description="Helical" evidence="5">
    <location>
        <begin position="520"/>
        <end position="542"/>
    </location>
</feature>
<dbReference type="InterPro" id="IPR036259">
    <property type="entry name" value="MFS_trans_sf"/>
</dbReference>
<accession>A0A225E4I7</accession>
<dbReference type="Gene3D" id="1.20.1250.20">
    <property type="entry name" value="MFS general substrate transporter like domains"/>
    <property type="match status" value="2"/>
</dbReference>
<evidence type="ECO:0000256" key="1">
    <source>
        <dbReference type="ARBA" id="ARBA00004141"/>
    </source>
</evidence>
<dbReference type="PANTHER" id="PTHR11662:SF399">
    <property type="entry name" value="FI19708P1-RELATED"/>
    <property type="match status" value="1"/>
</dbReference>
<feature type="transmembrane region" description="Helical" evidence="5">
    <location>
        <begin position="396"/>
        <end position="416"/>
    </location>
</feature>
<name>A0A225E4I7_9BACT</name>
<keyword evidence="8" id="KW-1185">Reference proteome</keyword>
<dbReference type="PROSITE" id="PS50850">
    <property type="entry name" value="MFS"/>
    <property type="match status" value="1"/>
</dbReference>
<comment type="caution">
    <text evidence="7">The sequence shown here is derived from an EMBL/GenBank/DDBJ whole genome shotgun (WGS) entry which is preliminary data.</text>
</comment>
<dbReference type="Pfam" id="PF07690">
    <property type="entry name" value="MFS_1"/>
    <property type="match status" value="2"/>
</dbReference>
<comment type="subcellular location">
    <subcellularLocation>
        <location evidence="1">Membrane</location>
        <topology evidence="1">Multi-pass membrane protein</topology>
    </subcellularLocation>
</comment>
<dbReference type="AlphaFoldDB" id="A0A225E4I7"/>
<dbReference type="SUPFAM" id="SSF103473">
    <property type="entry name" value="MFS general substrate transporter"/>
    <property type="match status" value="2"/>
</dbReference>
<dbReference type="InterPro" id="IPR020846">
    <property type="entry name" value="MFS_dom"/>
</dbReference>
<evidence type="ECO:0000259" key="6">
    <source>
        <dbReference type="PROSITE" id="PS50850"/>
    </source>
</evidence>
<feature type="transmembrane region" description="Helical" evidence="5">
    <location>
        <begin position="107"/>
        <end position="128"/>
    </location>
</feature>
<evidence type="ECO:0000256" key="5">
    <source>
        <dbReference type="SAM" id="Phobius"/>
    </source>
</evidence>
<dbReference type="InterPro" id="IPR050382">
    <property type="entry name" value="MFS_Na/Anion_cotransporter"/>
</dbReference>
<feature type="transmembrane region" description="Helical" evidence="5">
    <location>
        <begin position="54"/>
        <end position="73"/>
    </location>
</feature>
<dbReference type="GO" id="GO:0016020">
    <property type="term" value="C:membrane"/>
    <property type="evidence" value="ECO:0007669"/>
    <property type="project" value="UniProtKB-SubCell"/>
</dbReference>
<protein>
    <submittedName>
        <fullName evidence="7">Putative glucarate transporter</fullName>
    </submittedName>
</protein>
<proteinExistence type="predicted"/>
<dbReference type="GO" id="GO:0022857">
    <property type="term" value="F:transmembrane transporter activity"/>
    <property type="evidence" value="ECO:0007669"/>
    <property type="project" value="InterPro"/>
</dbReference>
<dbReference type="RefSeq" id="WP_088253677.1">
    <property type="nucleotide sequence ID" value="NZ_NIDE01000003.1"/>
</dbReference>
<feature type="transmembrane region" description="Helical" evidence="5">
    <location>
        <begin position="85"/>
        <end position="101"/>
    </location>
</feature>
<sequence>MNPTSTVRPSHVRYLIVFVAMSAAVLLYLERVCVGVAEVYIREDLRIGKSEMEAAFGAFFIAYALGQVPSGWLSQRFGPRMMMTLYMLGWSLFGVFIALAQDFYTLFAARFLLGLSQAGAYPTAALLVKRWVPDRSRGLASGVVAFGGRFGGAGANWLTGILIVVFVPLSTPATVTPGDLLKPDLWSVETPPDKPYPEWQTIVRRAVADAPVAPTQAPDKVEEAVAKLNAVILDPNALPGLDWSELHLARDGRAILAKPAGERTPAESERLNRLAVDRAFPGVVKQLHGSGWRPSLMTYGVAGLVVGIFFWVCTRDWPRLHPWANAAEVEEIERGQSQNEQKAGTNAIPWRELVGSRNQWLFSATNLFGNAGWVFLITLMPRFLEERFGVPVDLRGLMTTLPLFFASFSLVAGGWVTDRLTQSYGPRWGRALTMGAAKVPCVVMMASIPWLPDPWLVTAALTVMAVFQDFGIPAVWAFAQDTGGKQVGAVIGWANMWGNLGAGLSLLLVKFVFERGGWDAVMYSGAGAFVLCTITGVMANAAEPLFKTSDPGKTNAGTPS</sequence>
<feature type="transmembrane region" description="Helical" evidence="5">
    <location>
        <begin position="491"/>
        <end position="513"/>
    </location>
</feature>
<keyword evidence="3 5" id="KW-1133">Transmembrane helix</keyword>
<dbReference type="OrthoDB" id="6360at2"/>